<comment type="caution">
    <text evidence="1">The sequence shown here is derived from an EMBL/GenBank/DDBJ whole genome shotgun (WGS) entry which is preliminary data.</text>
</comment>
<protein>
    <submittedName>
        <fullName evidence="1">Uncharacterized protein</fullName>
    </submittedName>
</protein>
<dbReference type="Proteomes" id="UP000263642">
    <property type="component" value="Unassembled WGS sequence"/>
</dbReference>
<evidence type="ECO:0000313" key="1">
    <source>
        <dbReference type="EMBL" id="HCO23564.1"/>
    </source>
</evidence>
<accession>A0A3D3R3X3</accession>
<reference evidence="1 2" key="1">
    <citation type="journal article" date="2018" name="Nat. Biotechnol.">
        <title>A standardized bacterial taxonomy based on genome phylogeny substantially revises the tree of life.</title>
        <authorList>
            <person name="Parks D.H."/>
            <person name="Chuvochina M."/>
            <person name="Waite D.W."/>
            <person name="Rinke C."/>
            <person name="Skarshewski A."/>
            <person name="Chaumeil P.A."/>
            <person name="Hugenholtz P."/>
        </authorList>
    </citation>
    <scope>NUCLEOTIDE SEQUENCE [LARGE SCALE GENOMIC DNA]</scope>
    <source>
        <strain evidence="1">UBA9375</strain>
    </source>
</reference>
<organism evidence="1 2">
    <name type="scientific">Gimesia maris</name>
    <dbReference type="NCBI Taxonomy" id="122"/>
    <lineage>
        <taxon>Bacteria</taxon>
        <taxon>Pseudomonadati</taxon>
        <taxon>Planctomycetota</taxon>
        <taxon>Planctomycetia</taxon>
        <taxon>Planctomycetales</taxon>
        <taxon>Planctomycetaceae</taxon>
        <taxon>Gimesia</taxon>
    </lineage>
</organism>
<gene>
    <name evidence="1" type="ORF">DIT97_11080</name>
</gene>
<dbReference type="AlphaFoldDB" id="A0A3D3R3X3"/>
<name>A0A3D3R3X3_9PLAN</name>
<dbReference type="EMBL" id="DQAY01000062">
    <property type="protein sequence ID" value="HCO23564.1"/>
    <property type="molecule type" value="Genomic_DNA"/>
</dbReference>
<evidence type="ECO:0000313" key="2">
    <source>
        <dbReference type="Proteomes" id="UP000263642"/>
    </source>
</evidence>
<proteinExistence type="predicted"/>
<sequence>MRRWWDIPFHKDQIDQEGSLEKLFLSECLSPLFKNRIVEVLIVQEESAAKEMDDLFHNQENLMKFAELQNKVLQVVTRTGRMLVV</sequence>